<reference evidence="1" key="2">
    <citation type="submission" date="2020-11" db="EMBL/GenBank/DDBJ databases">
        <authorList>
            <person name="McCartney M.A."/>
            <person name="Auch B."/>
            <person name="Kono T."/>
            <person name="Mallez S."/>
            <person name="Becker A."/>
            <person name="Gohl D.M."/>
            <person name="Silverstein K.A.T."/>
            <person name="Koren S."/>
            <person name="Bechman K.B."/>
            <person name="Herman A."/>
            <person name="Abrahante J.E."/>
            <person name="Garbe J."/>
        </authorList>
    </citation>
    <scope>NUCLEOTIDE SEQUENCE</scope>
    <source>
        <strain evidence="1">Duluth1</strain>
        <tissue evidence="1">Whole animal</tissue>
    </source>
</reference>
<proteinExistence type="predicted"/>
<reference evidence="1" key="1">
    <citation type="journal article" date="2019" name="bioRxiv">
        <title>The Genome of the Zebra Mussel, Dreissena polymorpha: A Resource for Invasive Species Research.</title>
        <authorList>
            <person name="McCartney M.A."/>
            <person name="Auch B."/>
            <person name="Kono T."/>
            <person name="Mallez S."/>
            <person name="Zhang Y."/>
            <person name="Obille A."/>
            <person name="Becker A."/>
            <person name="Abrahante J.E."/>
            <person name="Garbe J."/>
            <person name="Badalamenti J.P."/>
            <person name="Herman A."/>
            <person name="Mangelson H."/>
            <person name="Liachko I."/>
            <person name="Sullivan S."/>
            <person name="Sone E.D."/>
            <person name="Koren S."/>
            <person name="Silverstein K.A.T."/>
            <person name="Beckman K.B."/>
            <person name="Gohl D.M."/>
        </authorList>
    </citation>
    <scope>NUCLEOTIDE SEQUENCE</scope>
    <source>
        <strain evidence="1">Duluth1</strain>
        <tissue evidence="1">Whole animal</tissue>
    </source>
</reference>
<evidence type="ECO:0000313" key="1">
    <source>
        <dbReference type="EMBL" id="KAH3885056.1"/>
    </source>
</evidence>
<comment type="caution">
    <text evidence="1">The sequence shown here is derived from an EMBL/GenBank/DDBJ whole genome shotgun (WGS) entry which is preliminary data.</text>
</comment>
<dbReference type="Proteomes" id="UP000828390">
    <property type="component" value="Unassembled WGS sequence"/>
</dbReference>
<keyword evidence="2" id="KW-1185">Reference proteome</keyword>
<dbReference type="AlphaFoldDB" id="A0A9D4MZU7"/>
<organism evidence="1 2">
    <name type="scientific">Dreissena polymorpha</name>
    <name type="common">Zebra mussel</name>
    <name type="synonym">Mytilus polymorpha</name>
    <dbReference type="NCBI Taxonomy" id="45954"/>
    <lineage>
        <taxon>Eukaryota</taxon>
        <taxon>Metazoa</taxon>
        <taxon>Spiralia</taxon>
        <taxon>Lophotrochozoa</taxon>
        <taxon>Mollusca</taxon>
        <taxon>Bivalvia</taxon>
        <taxon>Autobranchia</taxon>
        <taxon>Heteroconchia</taxon>
        <taxon>Euheterodonta</taxon>
        <taxon>Imparidentia</taxon>
        <taxon>Neoheterodontei</taxon>
        <taxon>Myida</taxon>
        <taxon>Dreissenoidea</taxon>
        <taxon>Dreissenidae</taxon>
        <taxon>Dreissena</taxon>
    </lineage>
</organism>
<sequence>MPSHRFMISLCRLKLPKKVHQQIMLMYLCGSQHSAEGLCVSLEPARLSEGSERRPRNGICGKG</sequence>
<protein>
    <submittedName>
        <fullName evidence="1">Uncharacterized protein</fullName>
    </submittedName>
</protein>
<gene>
    <name evidence="1" type="ORF">DPMN_009044</name>
</gene>
<evidence type="ECO:0000313" key="2">
    <source>
        <dbReference type="Proteomes" id="UP000828390"/>
    </source>
</evidence>
<name>A0A9D4MZU7_DREPO</name>
<accession>A0A9D4MZU7</accession>
<dbReference type="EMBL" id="JAIWYP010000001">
    <property type="protein sequence ID" value="KAH3885056.1"/>
    <property type="molecule type" value="Genomic_DNA"/>
</dbReference>